<sequence length="261" mass="27931">MTLLFKGAAIPAVRHRDHARRVALTGLPTNLWRMAMSDSTNRDPGDNWPWAPLMKLLGDTFIPIPSARAQATRAAPRDGGGYPAAPPGYSEAFGSGAQYTAFRLGTALFITAQGTLGNYNEIADIRQAPIRIYPPAFDFLVYSPQITPPALRPFHFTVMVAYPKGPETVLIRDAQGSHQVEIKGLQVSKTLASLVGDSAEEGFGMGVSIEEAVDAAIAAIPAAPSPMPDVMHCYSITDSGKMVGGFAGLNLYFARINRTSP</sequence>
<protein>
    <submittedName>
        <fullName evidence="1">Uncharacterized protein</fullName>
    </submittedName>
</protein>
<gene>
    <name evidence="1" type="ORF">J2X20_001206</name>
</gene>
<comment type="caution">
    <text evidence="1">The sequence shown here is derived from an EMBL/GenBank/DDBJ whole genome shotgun (WGS) entry which is preliminary data.</text>
</comment>
<dbReference type="Proteomes" id="UP001180453">
    <property type="component" value="Unassembled WGS sequence"/>
</dbReference>
<evidence type="ECO:0000313" key="1">
    <source>
        <dbReference type="EMBL" id="MDR7268577.1"/>
    </source>
</evidence>
<keyword evidence="2" id="KW-1185">Reference proteome</keyword>
<name>A0ABU1YI94_ROSSA</name>
<dbReference type="EMBL" id="JAVDXU010000001">
    <property type="protein sequence ID" value="MDR7268577.1"/>
    <property type="molecule type" value="Genomic_DNA"/>
</dbReference>
<reference evidence="1 2" key="1">
    <citation type="submission" date="2023-07" db="EMBL/GenBank/DDBJ databases">
        <title>Sorghum-associated microbial communities from plants grown in Nebraska, USA.</title>
        <authorList>
            <person name="Schachtman D."/>
        </authorList>
    </citation>
    <scope>NUCLEOTIDE SEQUENCE [LARGE SCALE GENOMIC DNA]</scope>
    <source>
        <strain evidence="1 2">BE314</strain>
    </source>
</reference>
<proteinExistence type="predicted"/>
<dbReference type="RefSeq" id="WP_310262274.1">
    <property type="nucleotide sequence ID" value="NZ_JAVDXU010000001.1"/>
</dbReference>
<accession>A0ABU1YI94</accession>
<evidence type="ECO:0000313" key="2">
    <source>
        <dbReference type="Proteomes" id="UP001180453"/>
    </source>
</evidence>
<organism evidence="1 2">
    <name type="scientific">Roseateles saccharophilus</name>
    <name type="common">Pseudomonas saccharophila</name>
    <dbReference type="NCBI Taxonomy" id="304"/>
    <lineage>
        <taxon>Bacteria</taxon>
        <taxon>Pseudomonadati</taxon>
        <taxon>Pseudomonadota</taxon>
        <taxon>Betaproteobacteria</taxon>
        <taxon>Burkholderiales</taxon>
        <taxon>Sphaerotilaceae</taxon>
        <taxon>Roseateles</taxon>
    </lineage>
</organism>